<sequence>DEAWISCQYYLRSHPRYEKAEQLDQLGWRQDKQWFRANDMREKTEKLITILPQNEKMSFPFISKNSKLLRDLFNLLQHPYIFPVCAIDFITEQNLVVVVLPVSTKGSLKDFIYKSRFTTSSSDKYRNKSKGLSVKQIALFGRQILEALIYMEEKGFPIHGHLHSGNIILDNGVCRVSGYENTFLGYTSNVYEKVRRKIKHNREALDVVCFGHLLYEMSTGCELDTPFPEPHHLTYGAEPLPCQGKITLE</sequence>
<evidence type="ECO:0000313" key="3">
    <source>
        <dbReference type="Proteomes" id="UP001186944"/>
    </source>
</evidence>
<evidence type="ECO:0000313" key="2">
    <source>
        <dbReference type="EMBL" id="KAK3102227.1"/>
    </source>
</evidence>
<dbReference type="Proteomes" id="UP001186944">
    <property type="component" value="Unassembled WGS sequence"/>
</dbReference>
<dbReference type="InterPro" id="IPR001245">
    <property type="entry name" value="Ser-Thr/Tyr_kinase_cat_dom"/>
</dbReference>
<feature type="non-terminal residue" evidence="2">
    <location>
        <position position="1"/>
    </location>
</feature>
<dbReference type="SUPFAM" id="SSF56112">
    <property type="entry name" value="Protein kinase-like (PK-like)"/>
    <property type="match status" value="1"/>
</dbReference>
<dbReference type="InterPro" id="IPR011009">
    <property type="entry name" value="Kinase-like_dom_sf"/>
</dbReference>
<dbReference type="Gene3D" id="3.30.200.20">
    <property type="entry name" value="Phosphorylase Kinase, domain 1"/>
    <property type="match status" value="1"/>
</dbReference>
<comment type="caution">
    <text evidence="2">The sequence shown here is derived from an EMBL/GenBank/DDBJ whole genome shotgun (WGS) entry which is preliminary data.</text>
</comment>
<dbReference type="GO" id="GO:0004674">
    <property type="term" value="F:protein serine/threonine kinase activity"/>
    <property type="evidence" value="ECO:0007669"/>
    <property type="project" value="TreeGrafter"/>
</dbReference>
<name>A0AA89CAB9_PINIB</name>
<accession>A0AA89CAB9</accession>
<dbReference type="PROSITE" id="PS50011">
    <property type="entry name" value="PROTEIN_KINASE_DOM"/>
    <property type="match status" value="1"/>
</dbReference>
<dbReference type="InterPro" id="IPR000719">
    <property type="entry name" value="Prot_kinase_dom"/>
</dbReference>
<dbReference type="EMBL" id="VSWD01000005">
    <property type="protein sequence ID" value="KAK3102227.1"/>
    <property type="molecule type" value="Genomic_DNA"/>
</dbReference>
<dbReference type="AlphaFoldDB" id="A0AA89CAB9"/>
<feature type="domain" description="Protein kinase" evidence="1">
    <location>
        <begin position="20"/>
        <end position="249"/>
    </location>
</feature>
<dbReference type="Gene3D" id="1.10.510.10">
    <property type="entry name" value="Transferase(Phosphotransferase) domain 1"/>
    <property type="match status" value="1"/>
</dbReference>
<organism evidence="2 3">
    <name type="scientific">Pinctada imbricata</name>
    <name type="common">Atlantic pearl-oyster</name>
    <name type="synonym">Pinctada martensii</name>
    <dbReference type="NCBI Taxonomy" id="66713"/>
    <lineage>
        <taxon>Eukaryota</taxon>
        <taxon>Metazoa</taxon>
        <taxon>Spiralia</taxon>
        <taxon>Lophotrochozoa</taxon>
        <taxon>Mollusca</taxon>
        <taxon>Bivalvia</taxon>
        <taxon>Autobranchia</taxon>
        <taxon>Pteriomorphia</taxon>
        <taxon>Pterioida</taxon>
        <taxon>Pterioidea</taxon>
        <taxon>Pteriidae</taxon>
        <taxon>Pinctada</taxon>
    </lineage>
</organism>
<dbReference type="GO" id="GO:0005737">
    <property type="term" value="C:cytoplasm"/>
    <property type="evidence" value="ECO:0007669"/>
    <property type="project" value="TreeGrafter"/>
</dbReference>
<keyword evidence="3" id="KW-1185">Reference proteome</keyword>
<dbReference type="InterPro" id="IPR053235">
    <property type="entry name" value="Ser_Thr_kinase"/>
</dbReference>
<dbReference type="GO" id="GO:0005524">
    <property type="term" value="F:ATP binding"/>
    <property type="evidence" value="ECO:0007669"/>
    <property type="project" value="InterPro"/>
</dbReference>
<reference evidence="2" key="1">
    <citation type="submission" date="2019-08" db="EMBL/GenBank/DDBJ databases">
        <title>The improved chromosome-level genome for the pearl oyster Pinctada fucata martensii using PacBio sequencing and Hi-C.</title>
        <authorList>
            <person name="Zheng Z."/>
        </authorList>
    </citation>
    <scope>NUCLEOTIDE SEQUENCE</scope>
    <source>
        <strain evidence="2">ZZ-2019</strain>
        <tissue evidence="2">Adductor muscle</tissue>
    </source>
</reference>
<dbReference type="Pfam" id="PF07714">
    <property type="entry name" value="PK_Tyr_Ser-Thr"/>
    <property type="match status" value="1"/>
</dbReference>
<protein>
    <recommendedName>
        <fullName evidence="1">Protein kinase domain-containing protein</fullName>
    </recommendedName>
</protein>
<proteinExistence type="predicted"/>
<evidence type="ECO:0000259" key="1">
    <source>
        <dbReference type="PROSITE" id="PS50011"/>
    </source>
</evidence>
<gene>
    <name evidence="2" type="ORF">FSP39_009753</name>
</gene>
<dbReference type="PANTHER" id="PTHR24361:SF613">
    <property type="entry name" value="NUCLEAR RECEPTOR-BINDING PROTEIN-RELATED"/>
    <property type="match status" value="1"/>
</dbReference>
<dbReference type="PANTHER" id="PTHR24361">
    <property type="entry name" value="MITOGEN-ACTIVATED KINASE KINASE KINASE"/>
    <property type="match status" value="1"/>
</dbReference>